<dbReference type="STRING" id="1895771.BGO89_10955"/>
<dbReference type="InterPro" id="IPR027474">
    <property type="entry name" value="L-asparaginase_N"/>
</dbReference>
<dbReference type="PRINTS" id="PR00139">
    <property type="entry name" value="ASNGLNASE"/>
</dbReference>
<evidence type="ECO:0000256" key="1">
    <source>
        <dbReference type="ARBA" id="ARBA00010518"/>
    </source>
</evidence>
<dbReference type="PIRSF" id="PIRSF500176">
    <property type="entry name" value="L_ASNase"/>
    <property type="match status" value="1"/>
</dbReference>
<dbReference type="GO" id="GO:0006528">
    <property type="term" value="P:asparagine metabolic process"/>
    <property type="evidence" value="ECO:0007669"/>
    <property type="project" value="InterPro"/>
</dbReference>
<dbReference type="PROSITE" id="PS00917">
    <property type="entry name" value="ASN_GLN_ASE_2"/>
    <property type="match status" value="1"/>
</dbReference>
<evidence type="ECO:0000259" key="7">
    <source>
        <dbReference type="Pfam" id="PF17763"/>
    </source>
</evidence>
<dbReference type="PIRSF" id="PIRSF001220">
    <property type="entry name" value="L-ASNase_gatD"/>
    <property type="match status" value="1"/>
</dbReference>
<comment type="similarity">
    <text evidence="1">Belongs to the asparaginase 1 family.</text>
</comment>
<protein>
    <submittedName>
        <fullName evidence="8">L-asparaginase</fullName>
    </submittedName>
</protein>
<dbReference type="InterPro" id="IPR004550">
    <property type="entry name" value="AsnASE_II"/>
</dbReference>
<name>A0A1M3KX84_9BACT</name>
<dbReference type="SUPFAM" id="SSF53774">
    <property type="entry name" value="Glutaminase/Asparaginase"/>
    <property type="match status" value="1"/>
</dbReference>
<comment type="caution">
    <text evidence="8">The sequence shown here is derived from an EMBL/GenBank/DDBJ whole genome shotgun (WGS) entry which is preliminary data.</text>
</comment>
<feature type="domain" description="Asparaginase/glutaminase C-terminal" evidence="7">
    <location>
        <begin position="211"/>
        <end position="325"/>
    </location>
</feature>
<dbReference type="Gene3D" id="3.40.50.1170">
    <property type="entry name" value="L-asparaginase, N-terminal domain"/>
    <property type="match status" value="1"/>
</dbReference>
<feature type="domain" description="L-asparaginase N-terminal" evidence="6">
    <location>
        <begin position="6"/>
        <end position="196"/>
    </location>
</feature>
<dbReference type="InterPro" id="IPR027473">
    <property type="entry name" value="L-asparaginase_C"/>
</dbReference>
<evidence type="ECO:0000313" key="8">
    <source>
        <dbReference type="EMBL" id="OJX57022.1"/>
    </source>
</evidence>
<dbReference type="GO" id="GO:0004067">
    <property type="term" value="F:asparaginase activity"/>
    <property type="evidence" value="ECO:0007669"/>
    <property type="project" value="UniProtKB-UniRule"/>
</dbReference>
<dbReference type="Gene3D" id="3.40.50.40">
    <property type="match status" value="1"/>
</dbReference>
<evidence type="ECO:0000256" key="2">
    <source>
        <dbReference type="ARBA" id="ARBA00022801"/>
    </source>
</evidence>
<dbReference type="InterPro" id="IPR027475">
    <property type="entry name" value="Asparaginase/glutaminase_AS2"/>
</dbReference>
<dbReference type="PROSITE" id="PS51732">
    <property type="entry name" value="ASN_GLN_ASE_3"/>
    <property type="match status" value="1"/>
</dbReference>
<organism evidence="8 9">
    <name type="scientific">Candidatus Kapaibacterium thiocyanatum</name>
    <dbReference type="NCBI Taxonomy" id="1895771"/>
    <lineage>
        <taxon>Bacteria</taxon>
        <taxon>Pseudomonadati</taxon>
        <taxon>Candidatus Kapaibacteriota</taxon>
        <taxon>Candidatus Kapaibacteriia</taxon>
        <taxon>Candidatus Kapaibacteriales</taxon>
        <taxon>Candidatus Kapaibacteriaceae</taxon>
        <taxon>Candidatus Kapaibacterium</taxon>
    </lineage>
</organism>
<dbReference type="InterPro" id="IPR037152">
    <property type="entry name" value="L-asparaginase_N_sf"/>
</dbReference>
<reference evidence="8 9" key="1">
    <citation type="submission" date="2016-09" db="EMBL/GenBank/DDBJ databases">
        <title>Genome-resolved meta-omics ties microbial dynamics to process performance in biotechnology for thiocyanate degradation.</title>
        <authorList>
            <person name="Kantor R.S."/>
            <person name="Huddy R.J."/>
            <person name="Iyer R."/>
            <person name="Thomas B.C."/>
            <person name="Brown C.T."/>
            <person name="Anantharaman K."/>
            <person name="Tringe S."/>
            <person name="Hettich R.L."/>
            <person name="Harrison S.T."/>
            <person name="Banfield J.F."/>
        </authorList>
    </citation>
    <scope>NUCLEOTIDE SEQUENCE [LARGE SCALE GENOMIC DNA]</scope>
    <source>
        <strain evidence="8">59-99</strain>
    </source>
</reference>
<sequence>MSRRPRVVIIFTGGTIASKLDKEWGGVVPSMSGGEILAQIPGIHDVADILIHEYGTLPGPHITPARMLEISRIVQGYADDTSIDGIVITHGTDTLEETAYFLDCTVDTAKPVIVIGAMRNSSEPDWDGPRNVRDAVTVAANPGVSGLGVMVCLGGMLTAASEASKTDTEDLNTFTSFDFGPLGRVTNGHLLIHRRPLHREVFRVGELPSSVPLLKSYAGMDGMLVRACREQGAQGLVVEAFGVGNVTPPVYYELSEAVAAGLPVVLVSRCPVGRIEHTYAYEGAGRHLHEAGVIFADYLNGQKARIKLMCALGAGVTVDGIRVAFEWADAAEDITT</sequence>
<dbReference type="PANTHER" id="PTHR11707">
    <property type="entry name" value="L-ASPARAGINASE"/>
    <property type="match status" value="1"/>
</dbReference>
<dbReference type="EMBL" id="MKVH01000024">
    <property type="protein sequence ID" value="OJX57022.1"/>
    <property type="molecule type" value="Genomic_DNA"/>
</dbReference>
<dbReference type="Pfam" id="PF00710">
    <property type="entry name" value="Asparaginase"/>
    <property type="match status" value="1"/>
</dbReference>
<accession>A0A1M3KX84</accession>
<evidence type="ECO:0000256" key="4">
    <source>
        <dbReference type="PROSITE-ProRule" id="PRU10099"/>
    </source>
</evidence>
<dbReference type="CDD" id="cd08964">
    <property type="entry name" value="L-asparaginase_II"/>
    <property type="match status" value="1"/>
</dbReference>
<evidence type="ECO:0000313" key="9">
    <source>
        <dbReference type="Proteomes" id="UP000184233"/>
    </source>
</evidence>
<dbReference type="Proteomes" id="UP000184233">
    <property type="component" value="Unassembled WGS sequence"/>
</dbReference>
<dbReference type="PANTHER" id="PTHR11707:SF28">
    <property type="entry name" value="60 KDA LYSOPHOSPHOLIPASE"/>
    <property type="match status" value="1"/>
</dbReference>
<dbReference type="SMART" id="SM00870">
    <property type="entry name" value="Asparaginase"/>
    <property type="match status" value="1"/>
</dbReference>
<proteinExistence type="inferred from homology"/>
<evidence type="ECO:0000256" key="3">
    <source>
        <dbReference type="PIRSR" id="PIRSR001220-1"/>
    </source>
</evidence>
<dbReference type="InterPro" id="IPR020827">
    <property type="entry name" value="Asparaginase/glutaminase_AS1"/>
</dbReference>
<feature type="active site" evidence="4">
    <location>
        <position position="15"/>
    </location>
</feature>
<dbReference type="Pfam" id="PF17763">
    <property type="entry name" value="Asparaginase_C"/>
    <property type="match status" value="1"/>
</dbReference>
<dbReference type="InterPro" id="IPR036152">
    <property type="entry name" value="Asp/glu_Ase-like_sf"/>
</dbReference>
<dbReference type="InterPro" id="IPR040919">
    <property type="entry name" value="Asparaginase_C"/>
</dbReference>
<feature type="active site" evidence="5">
    <location>
        <position position="92"/>
    </location>
</feature>
<dbReference type="AlphaFoldDB" id="A0A1M3KX84"/>
<dbReference type="InterPro" id="IPR006034">
    <property type="entry name" value="Asparaginase/glutaminase-like"/>
</dbReference>
<evidence type="ECO:0000259" key="6">
    <source>
        <dbReference type="Pfam" id="PF00710"/>
    </source>
</evidence>
<evidence type="ECO:0000256" key="5">
    <source>
        <dbReference type="PROSITE-ProRule" id="PRU10100"/>
    </source>
</evidence>
<feature type="active site" description="O-isoaspartyl threonine intermediate" evidence="3">
    <location>
        <position position="15"/>
    </location>
</feature>
<dbReference type="FunFam" id="3.40.50.1170:FF:000001">
    <property type="entry name" value="L-asparaginase 2"/>
    <property type="match status" value="1"/>
</dbReference>
<dbReference type="PROSITE" id="PS00144">
    <property type="entry name" value="ASN_GLN_ASE_1"/>
    <property type="match status" value="1"/>
</dbReference>
<gene>
    <name evidence="8" type="ORF">BGO89_10955</name>
</gene>
<keyword evidence="2" id="KW-0378">Hydrolase</keyword>